<keyword evidence="4 6" id="KW-1133">Transmembrane helix</keyword>
<evidence type="ECO:0000256" key="4">
    <source>
        <dbReference type="ARBA" id="ARBA00022989"/>
    </source>
</evidence>
<dbReference type="Gene3D" id="1.10.1450.10">
    <property type="entry name" value="Tetraspanin"/>
    <property type="match status" value="1"/>
</dbReference>
<dbReference type="PANTHER" id="PTHR19282:SF551">
    <property type="entry name" value="RE08073P-RELATED"/>
    <property type="match status" value="1"/>
</dbReference>
<dbReference type="PIRSF" id="PIRSF002419">
    <property type="entry name" value="Tetraspanin"/>
    <property type="match status" value="1"/>
</dbReference>
<feature type="transmembrane region" description="Helical" evidence="6">
    <location>
        <begin position="235"/>
        <end position="260"/>
    </location>
</feature>
<dbReference type="Pfam" id="PF00335">
    <property type="entry name" value="Tetraspanin"/>
    <property type="match status" value="1"/>
</dbReference>
<comment type="similarity">
    <text evidence="2 6">Belongs to the tetraspanin (TM4SF) family.</text>
</comment>
<protein>
    <recommendedName>
        <fullName evidence="6">Tetraspanin</fullName>
    </recommendedName>
</protein>
<feature type="transmembrane region" description="Helical" evidence="6">
    <location>
        <begin position="85"/>
        <end position="107"/>
    </location>
</feature>
<evidence type="ECO:0000256" key="6">
    <source>
        <dbReference type="RuleBase" id="RU361218"/>
    </source>
</evidence>
<keyword evidence="5 6" id="KW-0472">Membrane</keyword>
<dbReference type="EMBL" id="GDAI01002706">
    <property type="protein sequence ID" value="JAI14897.1"/>
    <property type="molecule type" value="mRNA"/>
</dbReference>
<dbReference type="AlphaFoldDB" id="A0A0K8TKK9"/>
<dbReference type="PROSITE" id="PS00421">
    <property type="entry name" value="TM4_1"/>
    <property type="match status" value="1"/>
</dbReference>
<dbReference type="InterPro" id="IPR000301">
    <property type="entry name" value="Tetraspanin_animals"/>
</dbReference>
<dbReference type="GO" id="GO:0005886">
    <property type="term" value="C:plasma membrane"/>
    <property type="evidence" value="ECO:0007669"/>
    <property type="project" value="TreeGrafter"/>
</dbReference>
<organism evidence="7">
    <name type="scientific">Tabanus bromius</name>
    <name type="common">Band-eyed brown horse fly</name>
    <dbReference type="NCBI Taxonomy" id="304241"/>
    <lineage>
        <taxon>Eukaryota</taxon>
        <taxon>Metazoa</taxon>
        <taxon>Ecdysozoa</taxon>
        <taxon>Arthropoda</taxon>
        <taxon>Hexapoda</taxon>
        <taxon>Insecta</taxon>
        <taxon>Pterygota</taxon>
        <taxon>Neoptera</taxon>
        <taxon>Endopterygota</taxon>
        <taxon>Diptera</taxon>
        <taxon>Brachycera</taxon>
        <taxon>Tabanomorpha</taxon>
        <taxon>Tabanoidea</taxon>
        <taxon>Tabanidae</taxon>
        <taxon>Tabanus</taxon>
    </lineage>
</organism>
<evidence type="ECO:0000256" key="5">
    <source>
        <dbReference type="ARBA" id="ARBA00023136"/>
    </source>
</evidence>
<name>A0A0K8TKK9_TABBR</name>
<feature type="transmembrane region" description="Helical" evidence="6">
    <location>
        <begin position="12"/>
        <end position="35"/>
    </location>
</feature>
<evidence type="ECO:0000313" key="7">
    <source>
        <dbReference type="EMBL" id="JAI14897.1"/>
    </source>
</evidence>
<reference evidence="7" key="1">
    <citation type="journal article" date="2015" name="Insect Biochem. Mol. Biol.">
        <title>An insight into the sialome of the horse fly, Tabanus bromius.</title>
        <authorList>
            <person name="Ribeiro J.M."/>
            <person name="Kazimirova M."/>
            <person name="Takac P."/>
            <person name="Andersen J.F."/>
            <person name="Francischetti I.M."/>
        </authorList>
    </citation>
    <scope>NUCLEOTIDE SEQUENCE</scope>
</reference>
<dbReference type="PRINTS" id="PR00259">
    <property type="entry name" value="TMFOUR"/>
</dbReference>
<sequence length="268" mass="30019">MGLNNCCVVVKYLMVLVNLLFWLIGLVIVGLSIWILTDPTFLFSMTLHINHFYVALYICLAVGALMLIVAFFGCCGAFRESQCLLISFFCCLLVVLVAEIAGGAWIFHNREKLDDMVRSSVKYTVQEEYGPEFTKTTSVFDTFQRQLKCCGADSPQDWSTSKFNDVERPLNLGVGNVSKKPYYKVPDSCCKENIDEKVCYEATKILIGGQFNDNLNKQGCMDKLLGLVRDHWTTILIVALTVVLLEVAGLIFSLGLCCAIKNNDHYKA</sequence>
<dbReference type="InterPro" id="IPR018503">
    <property type="entry name" value="Tetraspanin_CS"/>
</dbReference>
<proteinExistence type="evidence at transcript level"/>
<dbReference type="SUPFAM" id="SSF48652">
    <property type="entry name" value="Tetraspanin"/>
    <property type="match status" value="1"/>
</dbReference>
<evidence type="ECO:0000256" key="2">
    <source>
        <dbReference type="ARBA" id="ARBA00006840"/>
    </source>
</evidence>
<keyword evidence="3 6" id="KW-0812">Transmembrane</keyword>
<dbReference type="InterPro" id="IPR008952">
    <property type="entry name" value="Tetraspanin_EC2_sf"/>
</dbReference>
<accession>A0A0K8TKK9</accession>
<dbReference type="PANTHER" id="PTHR19282">
    <property type="entry name" value="TETRASPANIN"/>
    <property type="match status" value="1"/>
</dbReference>
<evidence type="ECO:0000256" key="1">
    <source>
        <dbReference type="ARBA" id="ARBA00004141"/>
    </source>
</evidence>
<feature type="transmembrane region" description="Helical" evidence="6">
    <location>
        <begin position="55"/>
        <end position="78"/>
    </location>
</feature>
<comment type="subcellular location">
    <subcellularLocation>
        <location evidence="1 6">Membrane</location>
        <topology evidence="1 6">Multi-pass membrane protein</topology>
    </subcellularLocation>
</comment>
<evidence type="ECO:0000256" key="3">
    <source>
        <dbReference type="ARBA" id="ARBA00022692"/>
    </source>
</evidence>
<dbReference type="InterPro" id="IPR018499">
    <property type="entry name" value="Tetraspanin/Peripherin"/>
</dbReference>